<proteinExistence type="inferred from homology"/>
<comment type="subcellular location">
    <subcellularLocation>
        <location evidence="1">Periplasm</location>
    </subcellularLocation>
</comment>
<dbReference type="SUPFAM" id="SSF53850">
    <property type="entry name" value="Periplasmic binding protein-like II"/>
    <property type="match status" value="1"/>
</dbReference>
<evidence type="ECO:0000256" key="1">
    <source>
        <dbReference type="ARBA" id="ARBA00004418"/>
    </source>
</evidence>
<dbReference type="Proteomes" id="UP001242480">
    <property type="component" value="Unassembled WGS sequence"/>
</dbReference>
<sequence length="427" mass="46262">MTWDLSRRALLKSGAMLAGTAAIGLAAGRAAMAAGKLEIFSWWTSGGEAAALKALMDAYKTRFPGTEAINAAVAGGSGTNAQSVLQARLAGGNPPDTWQGNAGAAFMNQYVDPGFVEDITSLYESEGWADKVPPAVLDLIRKDGKYYAVHVGIQRCNEVWYNKKLLAKHGIEIGDSLTWDQWFPAAEKLKKAGVNALSLGDNGIWANARLFENTFTGLLGYDQTQKLWSGQLSFDSPDMKEAMKLHLRVLEFQNPDHSALSWDQAVGKVIDGSSAFNMHGDWAYGEFQKAGLKDNEDFGWTSHPGTDDIFIIVTDCFPIAKGATNAEEARNWLKTIGSAETQLAFSLKKGSVSPRLDVDKATLPPYLKWSYDKFAKNKFVGSSVNGTQVPSSFVQAHFDALTSFVVNKNVDRFAAALVSAQQAINNG</sequence>
<evidence type="ECO:0000256" key="8">
    <source>
        <dbReference type="ARBA" id="ARBA00049753"/>
    </source>
</evidence>
<reference evidence="9 10" key="1">
    <citation type="submission" date="2023-07" db="EMBL/GenBank/DDBJ databases">
        <title>Genomic Encyclopedia of Type Strains, Phase IV (KMG-IV): sequencing the most valuable type-strain genomes for metagenomic binning, comparative biology and taxonomic classification.</title>
        <authorList>
            <person name="Goeker M."/>
        </authorList>
    </citation>
    <scope>NUCLEOTIDE SEQUENCE [LARGE SCALE GENOMIC DNA]</scope>
    <source>
        <strain evidence="9 10">DSM 19619</strain>
    </source>
</reference>
<name>A0ABU0JKW4_9HYPH</name>
<dbReference type="InterPro" id="IPR006059">
    <property type="entry name" value="SBP"/>
</dbReference>
<dbReference type="RefSeq" id="WP_307283529.1">
    <property type="nucleotide sequence ID" value="NZ_JAUSVX010000021.1"/>
</dbReference>
<organism evidence="9 10">
    <name type="scientific">Labrys wisconsinensis</name>
    <dbReference type="NCBI Taxonomy" id="425677"/>
    <lineage>
        <taxon>Bacteria</taxon>
        <taxon>Pseudomonadati</taxon>
        <taxon>Pseudomonadota</taxon>
        <taxon>Alphaproteobacteria</taxon>
        <taxon>Hyphomicrobiales</taxon>
        <taxon>Xanthobacteraceae</taxon>
        <taxon>Labrys</taxon>
    </lineage>
</organism>
<evidence type="ECO:0000313" key="9">
    <source>
        <dbReference type="EMBL" id="MDQ0474240.1"/>
    </source>
</evidence>
<evidence type="ECO:0000256" key="4">
    <source>
        <dbReference type="ARBA" id="ARBA00022597"/>
    </source>
</evidence>
<keyword evidence="4" id="KW-0762">Sugar transport</keyword>
<keyword evidence="10" id="KW-1185">Reference proteome</keyword>
<evidence type="ECO:0000313" key="10">
    <source>
        <dbReference type="Proteomes" id="UP001242480"/>
    </source>
</evidence>
<keyword evidence="3" id="KW-0813">Transport</keyword>
<comment type="function">
    <text evidence="7">Part of a binding-protein-dependent transport system for a sugar.</text>
</comment>
<dbReference type="PANTHER" id="PTHR43649">
    <property type="entry name" value="ARABINOSE-BINDING PROTEIN-RELATED"/>
    <property type="match status" value="1"/>
</dbReference>
<dbReference type="Gene3D" id="3.40.190.10">
    <property type="entry name" value="Periplasmic binding protein-like II"/>
    <property type="match status" value="2"/>
</dbReference>
<evidence type="ECO:0000256" key="5">
    <source>
        <dbReference type="ARBA" id="ARBA00022729"/>
    </source>
</evidence>
<accession>A0ABU0JKW4</accession>
<dbReference type="PANTHER" id="PTHR43649:SF28">
    <property type="entry name" value="BINDING PROTEIN COMPONENT OF ABC SUGAR TRANSPORTER-RELATED"/>
    <property type="match status" value="1"/>
</dbReference>
<evidence type="ECO:0000256" key="2">
    <source>
        <dbReference type="ARBA" id="ARBA00008520"/>
    </source>
</evidence>
<gene>
    <name evidence="9" type="ORF">QO011_007280</name>
</gene>
<comment type="caution">
    <text evidence="9">The sequence shown here is derived from an EMBL/GenBank/DDBJ whole genome shotgun (WGS) entry which is preliminary data.</text>
</comment>
<dbReference type="InterPro" id="IPR006311">
    <property type="entry name" value="TAT_signal"/>
</dbReference>
<dbReference type="PROSITE" id="PS51318">
    <property type="entry name" value="TAT"/>
    <property type="match status" value="1"/>
</dbReference>
<dbReference type="Pfam" id="PF13416">
    <property type="entry name" value="SBP_bac_8"/>
    <property type="match status" value="1"/>
</dbReference>
<protein>
    <recommendedName>
        <fullName evidence="8">Probable sugar-binding periplasmic protein</fullName>
    </recommendedName>
</protein>
<evidence type="ECO:0000256" key="7">
    <source>
        <dbReference type="ARBA" id="ARBA00049629"/>
    </source>
</evidence>
<comment type="similarity">
    <text evidence="2">Belongs to the bacterial solute-binding protein 1 family.</text>
</comment>
<dbReference type="InterPro" id="IPR050490">
    <property type="entry name" value="Bact_solute-bd_prot1"/>
</dbReference>
<evidence type="ECO:0000256" key="3">
    <source>
        <dbReference type="ARBA" id="ARBA00022448"/>
    </source>
</evidence>
<keyword evidence="5" id="KW-0732">Signal</keyword>
<evidence type="ECO:0000256" key="6">
    <source>
        <dbReference type="ARBA" id="ARBA00022764"/>
    </source>
</evidence>
<keyword evidence="6" id="KW-0574">Periplasm</keyword>
<dbReference type="EMBL" id="JAUSVX010000021">
    <property type="protein sequence ID" value="MDQ0474240.1"/>
    <property type="molecule type" value="Genomic_DNA"/>
</dbReference>